<dbReference type="Pfam" id="PF05485">
    <property type="entry name" value="THAP"/>
    <property type="match status" value="1"/>
</dbReference>
<keyword evidence="10" id="KW-0539">Nucleus</keyword>
<evidence type="ECO:0000256" key="6">
    <source>
        <dbReference type="ARBA" id="ARBA00023015"/>
    </source>
</evidence>
<comment type="similarity">
    <text evidence="2">Belongs to the THAP1 family.</text>
</comment>
<keyword evidence="8 12" id="KW-0238">DNA-binding</keyword>
<dbReference type="PANTHER" id="PTHR46600:SF1">
    <property type="entry name" value="THAP DOMAIN-CONTAINING PROTEIN 1"/>
    <property type="match status" value="1"/>
</dbReference>
<keyword evidence="7 13" id="KW-0175">Coiled coil</keyword>
<keyword evidence="5" id="KW-0862">Zinc</keyword>
<evidence type="ECO:0000256" key="13">
    <source>
        <dbReference type="SAM" id="Coils"/>
    </source>
</evidence>
<name>A0AAD5PY26_9CRUS</name>
<evidence type="ECO:0000256" key="5">
    <source>
        <dbReference type="ARBA" id="ARBA00022833"/>
    </source>
</evidence>
<evidence type="ECO:0000256" key="9">
    <source>
        <dbReference type="ARBA" id="ARBA00023163"/>
    </source>
</evidence>
<comment type="subcellular location">
    <subcellularLocation>
        <location evidence="1">Nucleus</location>
        <location evidence="1">Nucleoplasm</location>
    </subcellularLocation>
</comment>
<dbReference type="GO" id="GO:0005654">
    <property type="term" value="C:nucleoplasm"/>
    <property type="evidence" value="ECO:0007669"/>
    <property type="project" value="UniProtKB-SubCell"/>
</dbReference>
<dbReference type="PROSITE" id="PS50950">
    <property type="entry name" value="ZF_THAP"/>
    <property type="match status" value="1"/>
</dbReference>
<evidence type="ECO:0000256" key="1">
    <source>
        <dbReference type="ARBA" id="ARBA00004642"/>
    </source>
</evidence>
<evidence type="ECO:0000313" key="15">
    <source>
        <dbReference type="EMBL" id="KAI9560669.1"/>
    </source>
</evidence>
<dbReference type="GO" id="GO:0043565">
    <property type="term" value="F:sequence-specific DNA binding"/>
    <property type="evidence" value="ECO:0007669"/>
    <property type="project" value="InterPro"/>
</dbReference>
<organism evidence="15 16">
    <name type="scientific">Daphnia sinensis</name>
    <dbReference type="NCBI Taxonomy" id="1820382"/>
    <lineage>
        <taxon>Eukaryota</taxon>
        <taxon>Metazoa</taxon>
        <taxon>Ecdysozoa</taxon>
        <taxon>Arthropoda</taxon>
        <taxon>Crustacea</taxon>
        <taxon>Branchiopoda</taxon>
        <taxon>Diplostraca</taxon>
        <taxon>Cladocera</taxon>
        <taxon>Anomopoda</taxon>
        <taxon>Daphniidae</taxon>
        <taxon>Daphnia</taxon>
        <taxon>Daphnia similis group</taxon>
    </lineage>
</organism>
<protein>
    <recommendedName>
        <fullName evidence="14">THAP-type domain-containing protein</fullName>
    </recommendedName>
</protein>
<dbReference type="Proteomes" id="UP000820818">
    <property type="component" value="Linkage Group LG3"/>
</dbReference>
<keyword evidence="3" id="KW-0479">Metal-binding</keyword>
<evidence type="ECO:0000256" key="11">
    <source>
        <dbReference type="ARBA" id="ARBA00023306"/>
    </source>
</evidence>
<feature type="coiled-coil region" evidence="13">
    <location>
        <begin position="381"/>
        <end position="408"/>
    </location>
</feature>
<dbReference type="InterPro" id="IPR026516">
    <property type="entry name" value="THAP1/10"/>
</dbReference>
<dbReference type="GO" id="GO:0008270">
    <property type="term" value="F:zinc ion binding"/>
    <property type="evidence" value="ECO:0007669"/>
    <property type="project" value="UniProtKB-KW"/>
</dbReference>
<keyword evidence="11" id="KW-0131">Cell cycle</keyword>
<evidence type="ECO:0000256" key="12">
    <source>
        <dbReference type="PROSITE-ProRule" id="PRU00309"/>
    </source>
</evidence>
<keyword evidence="16" id="KW-1185">Reference proteome</keyword>
<reference evidence="15 16" key="1">
    <citation type="submission" date="2022-05" db="EMBL/GenBank/DDBJ databases">
        <title>A multi-omics perspective on studying reproductive biology in Daphnia sinensis.</title>
        <authorList>
            <person name="Jia J."/>
        </authorList>
    </citation>
    <scope>NUCLEOTIDE SEQUENCE [LARGE SCALE GENOMIC DNA]</scope>
    <source>
        <strain evidence="15 16">WSL</strain>
    </source>
</reference>
<dbReference type="InterPro" id="IPR006612">
    <property type="entry name" value="THAP_Znf"/>
</dbReference>
<evidence type="ECO:0000256" key="4">
    <source>
        <dbReference type="ARBA" id="ARBA00022771"/>
    </source>
</evidence>
<dbReference type="AlphaFoldDB" id="A0AAD5PY26"/>
<comment type="caution">
    <text evidence="15">The sequence shown here is derived from an EMBL/GenBank/DDBJ whole genome shotgun (WGS) entry which is preliminary data.</text>
</comment>
<evidence type="ECO:0000256" key="3">
    <source>
        <dbReference type="ARBA" id="ARBA00022723"/>
    </source>
</evidence>
<dbReference type="SUPFAM" id="SSF57716">
    <property type="entry name" value="Glucocorticoid receptor-like (DNA-binding domain)"/>
    <property type="match status" value="1"/>
</dbReference>
<evidence type="ECO:0000256" key="2">
    <source>
        <dbReference type="ARBA" id="ARBA00006177"/>
    </source>
</evidence>
<evidence type="ECO:0000256" key="8">
    <source>
        <dbReference type="ARBA" id="ARBA00023125"/>
    </source>
</evidence>
<keyword evidence="9" id="KW-0804">Transcription</keyword>
<dbReference type="SMART" id="SM00980">
    <property type="entry name" value="THAP"/>
    <property type="match status" value="1"/>
</dbReference>
<gene>
    <name evidence="15" type="ORF">GHT06_011619</name>
</gene>
<proteinExistence type="inferred from homology"/>
<keyword evidence="6" id="KW-0805">Transcription regulation</keyword>
<feature type="domain" description="THAP-type" evidence="14">
    <location>
        <begin position="1"/>
        <end position="108"/>
    </location>
</feature>
<keyword evidence="4 12" id="KW-0863">Zinc-finger</keyword>
<evidence type="ECO:0000256" key="10">
    <source>
        <dbReference type="ARBA" id="ARBA00023242"/>
    </source>
</evidence>
<dbReference type="Gene3D" id="6.20.210.20">
    <property type="entry name" value="THAP domain"/>
    <property type="match status" value="1"/>
</dbReference>
<evidence type="ECO:0000259" key="14">
    <source>
        <dbReference type="PROSITE" id="PS50950"/>
    </source>
</evidence>
<evidence type="ECO:0000313" key="16">
    <source>
        <dbReference type="Proteomes" id="UP000820818"/>
    </source>
</evidence>
<dbReference type="EMBL" id="WJBH02000003">
    <property type="protein sequence ID" value="KAI9560669.1"/>
    <property type="molecule type" value="Genomic_DNA"/>
</dbReference>
<sequence length="411" mass="47616">MTYCCVIGCKNSSKKRKVEQEGVGSSCKTSENKTRYFHPPKDEELFKRWSQKIPRKAGSKLLASSRVCDKHFMDHEIVKRDEFIIEGKVVFLPRINWKLKTNAIPSVFEDSTLQHLPAQKTRKEPMERKPLGKITNYKQHYRSAKKPRKRKEVAKISEKPDDLVPTQTIPLQLEEYKDVVPIDESDPGLSIEVVSEKDEILQSDIDKVKLPAPSWQRAQLPNSACFKYFELVVNDNSVSIQKIATVDYKKRTIRKTIMSRDVSENNIFFTSIMEVQEMLNKIHEAKICPGIIHNVDKHRKQENCFVSSGEFLDGVWRANKCTLLIQSRDAIKPCKFCKCVDKALKQQFKRHKTIRLNAKSNHKYLTKELLLQKISAQAKKESQLKYQLQKKNATINELNAQIKMLRDKTAI</sequence>
<evidence type="ECO:0000256" key="7">
    <source>
        <dbReference type="ARBA" id="ARBA00023054"/>
    </source>
</evidence>
<dbReference type="PANTHER" id="PTHR46600">
    <property type="entry name" value="THAP DOMAIN-CONTAINING"/>
    <property type="match status" value="1"/>
</dbReference>
<accession>A0AAD5PY26</accession>
<dbReference type="InterPro" id="IPR038441">
    <property type="entry name" value="THAP_Znf_sf"/>
</dbReference>